<dbReference type="SUPFAM" id="SSF54373">
    <property type="entry name" value="FAD-linked reductases, C-terminal domain"/>
    <property type="match status" value="1"/>
</dbReference>
<comment type="caution">
    <text evidence="8">The sequence shown here is derived from an EMBL/GenBank/DDBJ whole genome shotgun (WGS) entry which is preliminary data.</text>
</comment>
<dbReference type="AlphaFoldDB" id="A0A0N0NQI3"/>
<reference evidence="8 9" key="1">
    <citation type="submission" date="2015-06" db="EMBL/GenBank/DDBJ databases">
        <title>Draft genome of the ant-associated black yeast Phialophora attae CBS 131958.</title>
        <authorList>
            <person name="Moreno L.F."/>
            <person name="Stielow B.J."/>
            <person name="de Hoog S."/>
            <person name="Vicente V.A."/>
            <person name="Weiss V.A."/>
            <person name="de Vries M."/>
            <person name="Cruz L.M."/>
            <person name="Souza E.M."/>
        </authorList>
    </citation>
    <scope>NUCLEOTIDE SEQUENCE [LARGE SCALE GENOMIC DNA]</scope>
    <source>
        <strain evidence="8 9">CBS 131958</strain>
    </source>
</reference>
<dbReference type="PANTHER" id="PTHR13789:SF187">
    <property type="entry name" value="MONOOXYGENASE"/>
    <property type="match status" value="1"/>
</dbReference>
<dbReference type="GeneID" id="28738281"/>
<keyword evidence="2" id="KW-0285">Flavoprotein</keyword>
<dbReference type="SUPFAM" id="SSF51905">
    <property type="entry name" value="FAD/NAD(P)-binding domain"/>
    <property type="match status" value="1"/>
</dbReference>
<keyword evidence="4" id="KW-0560">Oxidoreductase</keyword>
<dbReference type="Proteomes" id="UP000038010">
    <property type="component" value="Unassembled WGS sequence"/>
</dbReference>
<evidence type="ECO:0000259" key="7">
    <source>
        <dbReference type="Pfam" id="PF01494"/>
    </source>
</evidence>
<dbReference type="STRING" id="1664694.A0A0N0NQI3"/>
<keyword evidence="5 8" id="KW-0503">Monooxygenase</keyword>
<dbReference type="InterPro" id="IPR036188">
    <property type="entry name" value="FAD/NAD-bd_sf"/>
</dbReference>
<dbReference type="InterPro" id="IPR002938">
    <property type="entry name" value="FAD-bd"/>
</dbReference>
<dbReference type="GO" id="GO:0004497">
    <property type="term" value="F:monooxygenase activity"/>
    <property type="evidence" value="ECO:0007669"/>
    <property type="project" value="UniProtKB-KW"/>
</dbReference>
<dbReference type="Gene3D" id="3.50.50.60">
    <property type="entry name" value="FAD/NAD(P)-binding domain"/>
    <property type="match status" value="1"/>
</dbReference>
<dbReference type="FunFam" id="3.50.50.60:FF:000331">
    <property type="entry name" value="FAD/NAD(P)-binding domain-containing protein"/>
    <property type="match status" value="1"/>
</dbReference>
<evidence type="ECO:0000313" key="8">
    <source>
        <dbReference type="EMBL" id="KPI43941.1"/>
    </source>
</evidence>
<sequence length="510" mass="56627">MENMLKCAWQDRQSDCGCGSQPPLLAESFFAFTWGHGGDNHIKESATGIDVVIVGAGFGGLTAAVECHKQGHNVTVYESFPALKVLGDIISFGPNAGRIITRWGSDGSIAKEMRKVSIDLQEYGFNIHKWTGELMCNQASPPRDESAPMFNGHRGELHEILFNHVKDDLGVPIHLGSRVTGYFENEDHAGITLGGADGEEDRKVTADIVIGSDGVRSKARELVLGYTDAPKSSGYAVFRAWFDGKDMLADPETKRFCENGDTFNGWIGPDVHFLFSTIKNGTDCCWVLTHKDDADIDESWSFPGKLEDVYKVFEGWDPLCKKIVSKTPEERIVDWKLVYRDPLPTWISKGRRIALLGDSAHPFLPTSAQGATQAMEDGVSIAVCLRRSGKDGIREAVGAYEDIRYERVKAVQKTGETTRDMWHKADWEKVKEDPTAIHFPRQDWIFEHDAEKHAEEVYDETVAARKERESAAEPKETPAAVDAPRIDSEQQQQQEKGVTIAAVRELAISA</sequence>
<dbReference type="VEuPathDB" id="FungiDB:AB675_6134"/>
<protein>
    <submittedName>
        <fullName evidence="8">6-hydroxynicotinate 3-monooxygenase</fullName>
    </submittedName>
</protein>
<dbReference type="PANTHER" id="PTHR13789">
    <property type="entry name" value="MONOOXYGENASE"/>
    <property type="match status" value="1"/>
</dbReference>
<gene>
    <name evidence="8" type="ORF">AB675_6134</name>
</gene>
<evidence type="ECO:0000256" key="5">
    <source>
        <dbReference type="ARBA" id="ARBA00023033"/>
    </source>
</evidence>
<evidence type="ECO:0000256" key="2">
    <source>
        <dbReference type="ARBA" id="ARBA00022630"/>
    </source>
</evidence>
<feature type="compositionally biased region" description="Basic and acidic residues" evidence="6">
    <location>
        <begin position="463"/>
        <end position="476"/>
    </location>
</feature>
<accession>A0A0N0NQI3</accession>
<dbReference type="Pfam" id="PF01494">
    <property type="entry name" value="FAD_binding_3"/>
    <property type="match status" value="1"/>
</dbReference>
<keyword evidence="3" id="KW-0274">FAD</keyword>
<dbReference type="OrthoDB" id="16820at2759"/>
<evidence type="ECO:0000256" key="1">
    <source>
        <dbReference type="ARBA" id="ARBA00007992"/>
    </source>
</evidence>
<keyword evidence="9" id="KW-1185">Reference proteome</keyword>
<feature type="region of interest" description="Disordered" evidence="6">
    <location>
        <begin position="463"/>
        <end position="498"/>
    </location>
</feature>
<comment type="similarity">
    <text evidence="1">Belongs to the paxM FAD-dependent monooxygenase family.</text>
</comment>
<dbReference type="PRINTS" id="PR00420">
    <property type="entry name" value="RNGMNOXGNASE"/>
</dbReference>
<evidence type="ECO:0000313" key="9">
    <source>
        <dbReference type="Proteomes" id="UP000038010"/>
    </source>
</evidence>
<organism evidence="8 9">
    <name type="scientific">Cyphellophora attinorum</name>
    <dbReference type="NCBI Taxonomy" id="1664694"/>
    <lineage>
        <taxon>Eukaryota</taxon>
        <taxon>Fungi</taxon>
        <taxon>Dikarya</taxon>
        <taxon>Ascomycota</taxon>
        <taxon>Pezizomycotina</taxon>
        <taxon>Eurotiomycetes</taxon>
        <taxon>Chaetothyriomycetidae</taxon>
        <taxon>Chaetothyriales</taxon>
        <taxon>Cyphellophoraceae</taxon>
        <taxon>Cyphellophora</taxon>
    </lineage>
</organism>
<proteinExistence type="inferred from homology"/>
<name>A0A0N0NQI3_9EURO</name>
<feature type="domain" description="FAD-binding" evidence="7">
    <location>
        <begin position="50"/>
        <end position="411"/>
    </location>
</feature>
<dbReference type="RefSeq" id="XP_018003904.1">
    <property type="nucleotide sequence ID" value="XM_018146401.1"/>
</dbReference>
<dbReference type="InterPro" id="IPR050493">
    <property type="entry name" value="FAD-dep_Monooxygenase_BioMet"/>
</dbReference>
<dbReference type="EMBL" id="LFJN01000004">
    <property type="protein sequence ID" value="KPI43941.1"/>
    <property type="molecule type" value="Genomic_DNA"/>
</dbReference>
<dbReference type="GO" id="GO:0071949">
    <property type="term" value="F:FAD binding"/>
    <property type="evidence" value="ECO:0007669"/>
    <property type="project" value="InterPro"/>
</dbReference>
<evidence type="ECO:0000256" key="6">
    <source>
        <dbReference type="SAM" id="MobiDB-lite"/>
    </source>
</evidence>
<evidence type="ECO:0000256" key="4">
    <source>
        <dbReference type="ARBA" id="ARBA00023002"/>
    </source>
</evidence>
<evidence type="ECO:0000256" key="3">
    <source>
        <dbReference type="ARBA" id="ARBA00022827"/>
    </source>
</evidence>